<dbReference type="STRING" id="478820.A0A196S5F3"/>
<dbReference type="GO" id="GO:0006397">
    <property type="term" value="P:mRNA processing"/>
    <property type="evidence" value="ECO:0007669"/>
    <property type="project" value="UniProtKB-UniRule"/>
</dbReference>
<dbReference type="PROSITE" id="PS50158">
    <property type="entry name" value="ZF_CCHC"/>
    <property type="match status" value="1"/>
</dbReference>
<accession>A0A196S5F3</accession>
<dbReference type="InterPro" id="IPR001878">
    <property type="entry name" value="Znf_CCHC"/>
</dbReference>
<dbReference type="Pfam" id="PF03159">
    <property type="entry name" value="XRN_N"/>
    <property type="match status" value="1"/>
</dbReference>
<evidence type="ECO:0000313" key="14">
    <source>
        <dbReference type="Proteomes" id="UP000078348"/>
    </source>
</evidence>
<keyword evidence="8" id="KW-0175">Coiled coil</keyword>
<dbReference type="AlphaFoldDB" id="A0A196S5F3"/>
<evidence type="ECO:0000256" key="3">
    <source>
        <dbReference type="ARBA" id="ARBA00022552"/>
    </source>
</evidence>
<dbReference type="InterPro" id="IPR004859">
    <property type="entry name" value="Xrn1_N"/>
</dbReference>
<dbReference type="InterPro" id="IPR027073">
    <property type="entry name" value="5_3_exoribonuclease"/>
</dbReference>
<keyword evidence="7 10" id="KW-0269">Exonuclease</keyword>
<keyword evidence="14" id="KW-1185">Reference proteome</keyword>
<gene>
    <name evidence="13" type="ORF">AV274_6042</name>
</gene>
<evidence type="ECO:0000256" key="8">
    <source>
        <dbReference type="ARBA" id="ARBA00023054"/>
    </source>
</evidence>
<protein>
    <recommendedName>
        <fullName evidence="10">5'-3' exoribonuclease</fullName>
        <ecNumber evidence="10">3.1.13.-</ecNumber>
    </recommendedName>
</protein>
<reference evidence="13 14" key="1">
    <citation type="submission" date="2016-05" db="EMBL/GenBank/DDBJ databases">
        <title>Nuclear genome of Blastocystis sp. subtype 1 NandII.</title>
        <authorList>
            <person name="Gentekaki E."/>
            <person name="Curtis B."/>
            <person name="Stairs C."/>
            <person name="Eme L."/>
            <person name="Herman E."/>
            <person name="Klimes V."/>
            <person name="Arias M.C."/>
            <person name="Elias M."/>
            <person name="Hilliou F."/>
            <person name="Klute M."/>
            <person name="Malik S.-B."/>
            <person name="Pightling A."/>
            <person name="Rachubinski R."/>
            <person name="Salas D."/>
            <person name="Schlacht A."/>
            <person name="Suga H."/>
            <person name="Archibald J."/>
            <person name="Ball S.G."/>
            <person name="Clark G."/>
            <person name="Dacks J."/>
            <person name="Van Der Giezen M."/>
            <person name="Tsaousis A."/>
            <person name="Roger A."/>
        </authorList>
    </citation>
    <scope>NUCLEOTIDE SEQUENCE [LARGE SCALE GENOMIC DNA]</scope>
    <source>
        <strain evidence="14">ATCC 50177 / NandII</strain>
    </source>
</reference>
<keyword evidence="11" id="KW-0863">Zinc-finger</keyword>
<dbReference type="Proteomes" id="UP000078348">
    <property type="component" value="Unassembled WGS sequence"/>
</dbReference>
<dbReference type="Gene3D" id="3.40.50.12390">
    <property type="match status" value="2"/>
</dbReference>
<feature type="domain" description="CCHC-type" evidence="12">
    <location>
        <begin position="274"/>
        <end position="288"/>
    </location>
</feature>
<evidence type="ECO:0000256" key="4">
    <source>
        <dbReference type="ARBA" id="ARBA00022664"/>
    </source>
</evidence>
<comment type="subcellular location">
    <subcellularLocation>
        <location evidence="1">Nucleus</location>
    </subcellularLocation>
</comment>
<evidence type="ECO:0000313" key="13">
    <source>
        <dbReference type="EMBL" id="OAO12320.1"/>
    </source>
</evidence>
<comment type="caution">
    <text evidence="13">The sequence shown here is derived from an EMBL/GenBank/DDBJ whole genome shotgun (WGS) entry which is preliminary data.</text>
</comment>
<keyword evidence="6 10" id="KW-0378">Hydrolase</keyword>
<proteinExistence type="inferred from homology"/>
<evidence type="ECO:0000256" key="7">
    <source>
        <dbReference type="ARBA" id="ARBA00022839"/>
    </source>
</evidence>
<dbReference type="PIRSF" id="PIRSF037239">
    <property type="entry name" value="Exonuclease_Xrn2"/>
    <property type="match status" value="1"/>
</dbReference>
<dbReference type="InterPro" id="IPR017151">
    <property type="entry name" value="Xrn2/3/4"/>
</dbReference>
<dbReference type="SMART" id="SM00343">
    <property type="entry name" value="ZnF_C2HC"/>
    <property type="match status" value="1"/>
</dbReference>
<comment type="function">
    <text evidence="10">Possesses 5'-&gt;3' exoribonuclease activity. May promote termination of transcription by RNA polymerase II.</text>
</comment>
<keyword evidence="3" id="KW-0698">rRNA processing</keyword>
<keyword evidence="11" id="KW-0479">Metal-binding</keyword>
<dbReference type="GO" id="GO:0000956">
    <property type="term" value="P:nuclear-transcribed mRNA catabolic process"/>
    <property type="evidence" value="ECO:0007669"/>
    <property type="project" value="TreeGrafter"/>
</dbReference>
<dbReference type="PANTHER" id="PTHR12341:SF41">
    <property type="entry name" value="5'-3' EXORIBONUCLEASE 2"/>
    <property type="match status" value="1"/>
</dbReference>
<keyword evidence="5 10" id="KW-0540">Nuclease</keyword>
<dbReference type="EMBL" id="LXWW01000554">
    <property type="protein sequence ID" value="OAO12320.1"/>
    <property type="molecule type" value="Genomic_DNA"/>
</dbReference>
<dbReference type="OrthoDB" id="372487at2759"/>
<dbReference type="GO" id="GO:0008270">
    <property type="term" value="F:zinc ion binding"/>
    <property type="evidence" value="ECO:0007669"/>
    <property type="project" value="UniProtKB-KW"/>
</dbReference>
<keyword evidence="4 10" id="KW-0507">mRNA processing</keyword>
<dbReference type="GO" id="GO:0003723">
    <property type="term" value="F:RNA binding"/>
    <property type="evidence" value="ECO:0007669"/>
    <property type="project" value="TreeGrafter"/>
</dbReference>
<evidence type="ECO:0000256" key="11">
    <source>
        <dbReference type="PROSITE-ProRule" id="PRU00047"/>
    </source>
</evidence>
<dbReference type="GO" id="GO:0004534">
    <property type="term" value="F:5'-3' RNA exonuclease activity"/>
    <property type="evidence" value="ECO:0007669"/>
    <property type="project" value="UniProtKB-UniRule"/>
</dbReference>
<dbReference type="InterPro" id="IPR041412">
    <property type="entry name" value="Xrn1_helical"/>
</dbReference>
<organism evidence="13 14">
    <name type="scientific">Blastocystis sp. subtype 1 (strain ATCC 50177 / NandII)</name>
    <dbReference type="NCBI Taxonomy" id="478820"/>
    <lineage>
        <taxon>Eukaryota</taxon>
        <taxon>Sar</taxon>
        <taxon>Stramenopiles</taxon>
        <taxon>Bigyra</taxon>
        <taxon>Opalozoa</taxon>
        <taxon>Opalinata</taxon>
        <taxon>Blastocystidae</taxon>
        <taxon>Blastocystis</taxon>
    </lineage>
</organism>
<evidence type="ECO:0000256" key="9">
    <source>
        <dbReference type="ARBA" id="ARBA00023242"/>
    </source>
</evidence>
<dbReference type="EC" id="3.1.13.-" evidence="10"/>
<keyword evidence="11" id="KW-0862">Zinc</keyword>
<evidence type="ECO:0000256" key="10">
    <source>
        <dbReference type="PIRNR" id="PIRNR037239"/>
    </source>
</evidence>
<sequence>MGVPTLFKWLISKYPKSITDCVEEMGSFIDGQYVPPDISKPNPNGIEFDNFYIDMNGVIHNCCHNENLDKVPLNDDDMFNNIFLYVDRLVELVRPRKLLFLAVDGVAPRAKMNQQRSRRFSAFQESQDRRDAEDEVRAKLLADGMHVPPKRPRSWDSNQITPGTEFMMKVCKNLRYYIADRLTNNPDWKGLTVILSDGTVPGEGEHKIMDYIRRERAQPGYNPNTKQPFHRLFTTRHILHGLDADLIMLGLATHEQHFYILREEVVAASKQVARCLLCGSEGHMASECTGKAPPPRGALGRESKYMKQHLQILHLPVLREYLQGEFQSLERLIRFPYDFENVIDDIVFLCFLVGNDFLPHLPCLDIREGGLNLLFNLYKSLLPTQDGYFTSEGGIVNLKRVHLVFDELAKIEGEILRRRRAVQLDNEYRKRSRTIGVQNMSRVAEKKNKEEIDLDAEDFDRAVGLDEEKKQEVNDLLAEVNGNLFSKEEEEPEKETEETTQFEKLTEEEKLDSEKKLNLEVAKKCFDMNRHDDVVDTVRMGEEGWQTRYYVEKFGKTHKLTSQFYEDIAKKYVEGLQWVMQYYYRGVPSWEWFFPYHFSPCAFTLSRYQYASAKFKLGKPFRPLDQLMANQPPGCAYLLPKPMQELMTSPNSPIRDFYPKRIEYDTNGKPFRWLWTALISFIDQDRLTAAIDSVMGKLTPEDLYRNRVGVELLCVHRLNPLGFQFEKAPNDTLILRDAKLSSVFGAVEEDKDESSLYETVFSDPPGSFPNVINNQCLFLHFMMPPATKHSSHMLPGAVPPPKLLFPEDIVVQAPPLDRRMDVSELGYIHGVEQPKERTWGSGEVRELRRSAAVMKRGYEGEGMASKMANVGGAYPPQQYSVMYGQGYPGGFQSYQQSFQQPYQQPYRQQYQQPYQQPRNLLAGAFTAITVDSVMYPLDTVKT</sequence>
<name>A0A196S5F3_BLAHN</name>
<dbReference type="GO" id="GO:0006364">
    <property type="term" value="P:rRNA processing"/>
    <property type="evidence" value="ECO:0007669"/>
    <property type="project" value="UniProtKB-KW"/>
</dbReference>
<dbReference type="PANTHER" id="PTHR12341">
    <property type="entry name" value="5'-&gt;3' EXORIBONUCLEASE"/>
    <property type="match status" value="1"/>
</dbReference>
<evidence type="ECO:0000256" key="6">
    <source>
        <dbReference type="ARBA" id="ARBA00022801"/>
    </source>
</evidence>
<evidence type="ECO:0000256" key="1">
    <source>
        <dbReference type="ARBA" id="ARBA00004123"/>
    </source>
</evidence>
<evidence type="ECO:0000256" key="2">
    <source>
        <dbReference type="ARBA" id="ARBA00006994"/>
    </source>
</evidence>
<evidence type="ECO:0000259" key="12">
    <source>
        <dbReference type="PROSITE" id="PS50158"/>
    </source>
</evidence>
<dbReference type="Gene3D" id="1.25.40.1050">
    <property type="match status" value="1"/>
</dbReference>
<dbReference type="CDD" id="cd18673">
    <property type="entry name" value="PIN_XRN1-2-like"/>
    <property type="match status" value="1"/>
</dbReference>
<dbReference type="Pfam" id="PF17846">
    <property type="entry name" value="XRN_M"/>
    <property type="match status" value="1"/>
</dbReference>
<comment type="similarity">
    <text evidence="2 10">Belongs to the 5'-3' exonuclease family. XRN2/RAT1 subfamily.</text>
</comment>
<keyword evidence="9" id="KW-0539">Nucleus</keyword>
<dbReference type="GO" id="GO:0005634">
    <property type="term" value="C:nucleus"/>
    <property type="evidence" value="ECO:0007669"/>
    <property type="project" value="UniProtKB-SubCell"/>
</dbReference>
<evidence type="ECO:0000256" key="5">
    <source>
        <dbReference type="ARBA" id="ARBA00022722"/>
    </source>
</evidence>